<sequence length="365" mass="41523">MRFSIDKAQFFESAQTAHRFSSDKINTPAALQGIFILLDKTFMHLYATDLNSFCHITLPLIVPNRVEFFTEPKKLMEFLQILPAGAIDVDIQKAGLQIKQGKTKGNFPLIVAEDFPFPPKLKEKEQKIDKEFLLGKLSCLLFASSADESRPVLTGVNFVATEGELTLVATDGFRLSVVKEKRKEAFSSMIVPSEFLREVQKQAKDQEEIGFAYSETEQIVRFVVGNKEFFSRLIDGEFPPYERVIPEDKKTTVILNRDELLRNTKIISIFARDYSNVIMYDFSKKGLILSPKKEANAENSTTQDIEIEGDPVRVAFNYRYVIDFLNNVSANEVVIELLHSDTPALFKAKGDKAFFHIIMPVRIQE</sequence>
<comment type="function">
    <text evidence="9">Confers DNA tethering and processivity to DNA polymerases and other proteins. Acts as a clamp, forming a ring around DNA (a reaction catalyzed by the clamp-loading complex) which diffuses in an ATP-independent manner freely and bidirectionally along dsDNA. Initially characterized for its ability to contact the catalytic subunit of DNA polymerase III (Pol III), a complex, multichain enzyme responsible for most of the replicative synthesis in bacteria; Pol III exhibits 3'-5' exonuclease proofreading activity. The beta chain is required for initiation of replication as well as for processivity of DNA replication.</text>
</comment>
<dbReference type="GO" id="GO:0003677">
    <property type="term" value="F:DNA binding"/>
    <property type="evidence" value="ECO:0007669"/>
    <property type="project" value="UniProtKB-UniRule"/>
</dbReference>
<comment type="subcellular location">
    <subcellularLocation>
        <location evidence="1 9">Cytoplasm</location>
    </subcellularLocation>
</comment>
<dbReference type="AlphaFoldDB" id="A0A0G0H9U6"/>
<dbReference type="PATRIC" id="fig|1618481.3.peg.37"/>
<feature type="domain" description="DNA polymerase III beta sliding clamp C-terminal" evidence="12">
    <location>
        <begin position="243"/>
        <end position="362"/>
    </location>
</feature>
<dbReference type="InterPro" id="IPR022637">
    <property type="entry name" value="DNA_polIII_beta_cen"/>
</dbReference>
<keyword evidence="4 9" id="KW-0808">Transferase</keyword>
<dbReference type="Pfam" id="PF00712">
    <property type="entry name" value="DNA_pol3_beta"/>
    <property type="match status" value="1"/>
</dbReference>
<dbReference type="SMART" id="SM00480">
    <property type="entry name" value="POL3Bc"/>
    <property type="match status" value="1"/>
</dbReference>
<dbReference type="GO" id="GO:0003887">
    <property type="term" value="F:DNA-directed DNA polymerase activity"/>
    <property type="evidence" value="ECO:0007669"/>
    <property type="project" value="UniProtKB-UniRule"/>
</dbReference>
<dbReference type="InterPro" id="IPR046938">
    <property type="entry name" value="DNA_clamp_sf"/>
</dbReference>
<evidence type="ECO:0000256" key="8">
    <source>
        <dbReference type="ARBA" id="ARBA00023125"/>
    </source>
</evidence>
<evidence type="ECO:0000256" key="9">
    <source>
        <dbReference type="PIRNR" id="PIRNR000804"/>
    </source>
</evidence>
<dbReference type="Proteomes" id="UP000034471">
    <property type="component" value="Unassembled WGS sequence"/>
</dbReference>
<dbReference type="EMBL" id="LBTJ01000001">
    <property type="protein sequence ID" value="KKQ38912.1"/>
    <property type="molecule type" value="Genomic_DNA"/>
</dbReference>
<dbReference type="GO" id="GO:0008408">
    <property type="term" value="F:3'-5' exonuclease activity"/>
    <property type="evidence" value="ECO:0007669"/>
    <property type="project" value="InterPro"/>
</dbReference>
<proteinExistence type="inferred from homology"/>
<dbReference type="CDD" id="cd00140">
    <property type="entry name" value="beta_clamp"/>
    <property type="match status" value="1"/>
</dbReference>
<evidence type="ECO:0000256" key="3">
    <source>
        <dbReference type="ARBA" id="ARBA00022490"/>
    </source>
</evidence>
<evidence type="ECO:0000256" key="7">
    <source>
        <dbReference type="ARBA" id="ARBA00022932"/>
    </source>
</evidence>
<dbReference type="NCBIfam" id="TIGR00663">
    <property type="entry name" value="dnan"/>
    <property type="match status" value="1"/>
</dbReference>
<dbReference type="InterPro" id="IPR001001">
    <property type="entry name" value="DNA_polIII_beta"/>
</dbReference>
<dbReference type="STRING" id="1618481.US54_C0001G0037"/>
<feature type="domain" description="DNA polymerase III beta sliding clamp central" evidence="11">
    <location>
        <begin position="140"/>
        <end position="239"/>
    </location>
</feature>
<dbReference type="InterPro" id="IPR022635">
    <property type="entry name" value="DNA_polIII_beta_C"/>
</dbReference>
<dbReference type="InterPro" id="IPR022634">
    <property type="entry name" value="DNA_polIII_beta_N"/>
</dbReference>
<comment type="caution">
    <text evidence="13">The sequence shown here is derived from an EMBL/GenBank/DDBJ whole genome shotgun (WGS) entry which is preliminary data.</text>
</comment>
<dbReference type="SUPFAM" id="SSF55979">
    <property type="entry name" value="DNA clamp"/>
    <property type="match status" value="3"/>
</dbReference>
<dbReference type="Gene3D" id="3.70.10.10">
    <property type="match status" value="1"/>
</dbReference>
<dbReference type="PANTHER" id="PTHR30478:SF0">
    <property type="entry name" value="BETA SLIDING CLAMP"/>
    <property type="match status" value="1"/>
</dbReference>
<evidence type="ECO:0000259" key="10">
    <source>
        <dbReference type="Pfam" id="PF00712"/>
    </source>
</evidence>
<comment type="subunit">
    <text evidence="9">Forms a ring-shaped head-to-tail homodimer around DNA.</text>
</comment>
<dbReference type="GO" id="GO:0006271">
    <property type="term" value="P:DNA strand elongation involved in DNA replication"/>
    <property type="evidence" value="ECO:0007669"/>
    <property type="project" value="TreeGrafter"/>
</dbReference>
<protein>
    <recommendedName>
        <fullName evidence="9">Beta sliding clamp</fullName>
    </recommendedName>
</protein>
<dbReference type="Gene3D" id="3.10.150.10">
    <property type="entry name" value="DNA Polymerase III, subunit A, domain 2"/>
    <property type="match status" value="1"/>
</dbReference>
<gene>
    <name evidence="13" type="ORF">US54_C0001G0037</name>
</gene>
<accession>A0A0G0H9U6</accession>
<dbReference type="GO" id="GO:0009360">
    <property type="term" value="C:DNA polymerase III complex"/>
    <property type="evidence" value="ECO:0007669"/>
    <property type="project" value="InterPro"/>
</dbReference>
<keyword evidence="6 9" id="KW-0235">DNA replication</keyword>
<keyword evidence="7 9" id="KW-0239">DNA-directed DNA polymerase</keyword>
<feature type="domain" description="DNA polymerase III beta sliding clamp N-terminal" evidence="10">
    <location>
        <begin position="1"/>
        <end position="116"/>
    </location>
</feature>
<dbReference type="PANTHER" id="PTHR30478">
    <property type="entry name" value="DNA POLYMERASE III SUBUNIT BETA"/>
    <property type="match status" value="1"/>
</dbReference>
<evidence type="ECO:0000256" key="2">
    <source>
        <dbReference type="ARBA" id="ARBA00010752"/>
    </source>
</evidence>
<evidence type="ECO:0000259" key="11">
    <source>
        <dbReference type="Pfam" id="PF02767"/>
    </source>
</evidence>
<evidence type="ECO:0000256" key="4">
    <source>
        <dbReference type="ARBA" id="ARBA00022679"/>
    </source>
</evidence>
<keyword evidence="3 9" id="KW-0963">Cytoplasm</keyword>
<dbReference type="GO" id="GO:0005737">
    <property type="term" value="C:cytoplasm"/>
    <property type="evidence" value="ECO:0007669"/>
    <property type="project" value="UniProtKB-SubCell"/>
</dbReference>
<organism evidence="13 14">
    <name type="scientific">Candidatus Roizmanbacteria bacterium GW2011_GWA2_37_7</name>
    <dbReference type="NCBI Taxonomy" id="1618481"/>
    <lineage>
        <taxon>Bacteria</taxon>
        <taxon>Candidatus Roizmaniibacteriota</taxon>
    </lineage>
</organism>
<reference evidence="13 14" key="1">
    <citation type="journal article" date="2015" name="Nature">
        <title>rRNA introns, odd ribosomes, and small enigmatic genomes across a large radiation of phyla.</title>
        <authorList>
            <person name="Brown C.T."/>
            <person name="Hug L.A."/>
            <person name="Thomas B.C."/>
            <person name="Sharon I."/>
            <person name="Castelle C.J."/>
            <person name="Singh A."/>
            <person name="Wilkins M.J."/>
            <person name="Williams K.H."/>
            <person name="Banfield J.F."/>
        </authorList>
    </citation>
    <scope>NUCLEOTIDE SEQUENCE [LARGE SCALE GENOMIC DNA]</scope>
</reference>
<evidence type="ECO:0000256" key="1">
    <source>
        <dbReference type="ARBA" id="ARBA00004496"/>
    </source>
</evidence>
<evidence type="ECO:0000259" key="12">
    <source>
        <dbReference type="Pfam" id="PF02768"/>
    </source>
</evidence>
<keyword evidence="5 9" id="KW-0548">Nucleotidyltransferase</keyword>
<evidence type="ECO:0000313" key="14">
    <source>
        <dbReference type="Proteomes" id="UP000034471"/>
    </source>
</evidence>
<evidence type="ECO:0000256" key="6">
    <source>
        <dbReference type="ARBA" id="ARBA00022705"/>
    </source>
</evidence>
<keyword evidence="8" id="KW-0238">DNA-binding</keyword>
<evidence type="ECO:0000313" key="13">
    <source>
        <dbReference type="EMBL" id="KKQ38912.1"/>
    </source>
</evidence>
<name>A0A0G0H9U6_9BACT</name>
<comment type="similarity">
    <text evidence="2 9">Belongs to the beta sliding clamp family.</text>
</comment>
<dbReference type="Pfam" id="PF02767">
    <property type="entry name" value="DNA_pol3_beta_2"/>
    <property type="match status" value="1"/>
</dbReference>
<evidence type="ECO:0000256" key="5">
    <source>
        <dbReference type="ARBA" id="ARBA00022695"/>
    </source>
</evidence>
<dbReference type="Pfam" id="PF02768">
    <property type="entry name" value="DNA_pol3_beta_3"/>
    <property type="match status" value="1"/>
</dbReference>
<dbReference type="PIRSF" id="PIRSF000804">
    <property type="entry name" value="DNA_pol_III_b"/>
    <property type="match status" value="1"/>
</dbReference>